<evidence type="ECO:0000313" key="1">
    <source>
        <dbReference type="EMBL" id="GAA2917172.1"/>
    </source>
</evidence>
<name>A0ABN3WL20_STRTU</name>
<organism evidence="1 2">
    <name type="scientific">Streptomyces thioluteus</name>
    <dbReference type="NCBI Taxonomy" id="66431"/>
    <lineage>
        <taxon>Bacteria</taxon>
        <taxon>Bacillati</taxon>
        <taxon>Actinomycetota</taxon>
        <taxon>Actinomycetes</taxon>
        <taxon>Kitasatosporales</taxon>
        <taxon>Streptomycetaceae</taxon>
        <taxon>Streptomyces</taxon>
    </lineage>
</organism>
<accession>A0ABN3WL20</accession>
<dbReference type="Proteomes" id="UP001501102">
    <property type="component" value="Unassembled WGS sequence"/>
</dbReference>
<dbReference type="Gene3D" id="3.40.50.1820">
    <property type="entry name" value="alpha/beta hydrolase"/>
    <property type="match status" value="1"/>
</dbReference>
<proteinExistence type="predicted"/>
<dbReference type="EMBL" id="BAAAXZ010000042">
    <property type="protein sequence ID" value="GAA2917172.1"/>
    <property type="molecule type" value="Genomic_DNA"/>
</dbReference>
<comment type="caution">
    <text evidence="1">The sequence shown here is derived from an EMBL/GenBank/DDBJ whole genome shotgun (WGS) entry which is preliminary data.</text>
</comment>
<sequence>MPKNPHPEEEVALLRIKLLGKDYWRTHLVEDPTVVPVPGNHYTMFTDLKLVPRLAAAFQAELDRPTA</sequence>
<gene>
    <name evidence="1" type="ORF">GCM10020221_11600</name>
</gene>
<protein>
    <submittedName>
        <fullName evidence="1">Uncharacterized protein</fullName>
    </submittedName>
</protein>
<dbReference type="RefSeq" id="WP_344961227.1">
    <property type="nucleotide sequence ID" value="NZ_BAAAXZ010000042.1"/>
</dbReference>
<keyword evidence="2" id="KW-1185">Reference proteome</keyword>
<evidence type="ECO:0000313" key="2">
    <source>
        <dbReference type="Proteomes" id="UP001501102"/>
    </source>
</evidence>
<dbReference type="InterPro" id="IPR029058">
    <property type="entry name" value="AB_hydrolase_fold"/>
</dbReference>
<reference evidence="1 2" key="1">
    <citation type="journal article" date="2019" name="Int. J. Syst. Evol. Microbiol.">
        <title>The Global Catalogue of Microorganisms (GCM) 10K type strain sequencing project: providing services to taxonomists for standard genome sequencing and annotation.</title>
        <authorList>
            <consortium name="The Broad Institute Genomics Platform"/>
            <consortium name="The Broad Institute Genome Sequencing Center for Infectious Disease"/>
            <person name="Wu L."/>
            <person name="Ma J."/>
        </authorList>
    </citation>
    <scope>NUCLEOTIDE SEQUENCE [LARGE SCALE GENOMIC DNA]</scope>
    <source>
        <strain evidence="1 2">JCM 4087</strain>
    </source>
</reference>